<sequence length="114" mass="13154">MSERLIVLYLIAFAFMVFAGFLIYDGIKAKHEEQIALETGVETEAFVIDKKKISQSFGQISYFVQLYALKNEYEILVSKELYDQVEQGDYLASKVYKDRIVLLNVEAVERGKEL</sequence>
<dbReference type="Proteomes" id="UP000287296">
    <property type="component" value="Unassembled WGS sequence"/>
</dbReference>
<reference evidence="2 3" key="1">
    <citation type="submission" date="2018-12" db="EMBL/GenBank/DDBJ databases">
        <authorList>
            <person name="Sun L."/>
            <person name="Chen Z."/>
        </authorList>
    </citation>
    <scope>NUCLEOTIDE SEQUENCE [LARGE SCALE GENOMIC DNA]</scope>
    <source>
        <strain evidence="2 3">LMG 29736</strain>
    </source>
</reference>
<gene>
    <name evidence="2" type="ORF">D5F11_008985</name>
</gene>
<proteinExistence type="predicted"/>
<evidence type="ECO:0000313" key="3">
    <source>
        <dbReference type="Proteomes" id="UP000287296"/>
    </source>
</evidence>
<protein>
    <submittedName>
        <fullName evidence="2">Uncharacterized protein</fullName>
    </submittedName>
</protein>
<evidence type="ECO:0000256" key="1">
    <source>
        <dbReference type="SAM" id="Phobius"/>
    </source>
</evidence>
<evidence type="ECO:0000313" key="2">
    <source>
        <dbReference type="EMBL" id="RST60181.1"/>
    </source>
</evidence>
<accession>A0A429XA11</accession>
<dbReference type="EMBL" id="QYTW02000006">
    <property type="protein sequence ID" value="RST60181.1"/>
    <property type="molecule type" value="Genomic_DNA"/>
</dbReference>
<dbReference type="RefSeq" id="WP_120117175.1">
    <property type="nucleotide sequence ID" value="NZ_QYTW02000006.1"/>
</dbReference>
<keyword evidence="1" id="KW-1133">Transmembrane helix</keyword>
<organism evidence="2 3">
    <name type="scientific">Siminovitchia terrae</name>
    <name type="common">Bacillus terrae</name>
    <dbReference type="NCBI Taxonomy" id="1914933"/>
    <lineage>
        <taxon>Bacteria</taxon>
        <taxon>Bacillati</taxon>
        <taxon>Bacillota</taxon>
        <taxon>Bacilli</taxon>
        <taxon>Bacillales</taxon>
        <taxon>Bacillaceae</taxon>
        <taxon>Siminovitchia</taxon>
    </lineage>
</organism>
<dbReference type="AlphaFoldDB" id="A0A429XA11"/>
<name>A0A429XA11_SIMTE</name>
<dbReference type="OrthoDB" id="9869045at2"/>
<comment type="caution">
    <text evidence="2">The sequence shown here is derived from an EMBL/GenBank/DDBJ whole genome shotgun (WGS) entry which is preliminary data.</text>
</comment>
<keyword evidence="1" id="KW-0812">Transmembrane</keyword>
<feature type="transmembrane region" description="Helical" evidence="1">
    <location>
        <begin position="6"/>
        <end position="24"/>
    </location>
</feature>
<keyword evidence="1" id="KW-0472">Membrane</keyword>